<dbReference type="VEuPathDB" id="FungiDB:RhiirFUN_018790"/>
<proteinExistence type="predicted"/>
<organism evidence="2 3">
    <name type="scientific">Rhizophagus irregularis (strain DAOM 181602 / DAOM 197198 / MUCL 43194)</name>
    <name type="common">Arbuscular mycorrhizal fungus</name>
    <name type="synonym">Glomus intraradices</name>
    <dbReference type="NCBI Taxonomy" id="747089"/>
    <lineage>
        <taxon>Eukaryota</taxon>
        <taxon>Fungi</taxon>
        <taxon>Fungi incertae sedis</taxon>
        <taxon>Mucoromycota</taxon>
        <taxon>Glomeromycotina</taxon>
        <taxon>Glomeromycetes</taxon>
        <taxon>Glomerales</taxon>
        <taxon>Glomeraceae</taxon>
        <taxon>Rhizophagus</taxon>
    </lineage>
</organism>
<comment type="caution">
    <text evidence="2">The sequence shown here is derived from an EMBL/GenBank/DDBJ whole genome shotgun (WGS) entry which is preliminary data.</text>
</comment>
<feature type="compositionally biased region" description="Basic residues" evidence="1">
    <location>
        <begin position="1"/>
        <end position="11"/>
    </location>
</feature>
<reference evidence="2 3" key="1">
    <citation type="journal article" date="2013" name="Proc. Natl. Acad. Sci. U.S.A.">
        <title>Genome of an arbuscular mycorrhizal fungus provides insight into the oldest plant symbiosis.</title>
        <authorList>
            <person name="Tisserant E."/>
            <person name="Malbreil M."/>
            <person name="Kuo A."/>
            <person name="Kohler A."/>
            <person name="Symeonidi A."/>
            <person name="Balestrini R."/>
            <person name="Charron P."/>
            <person name="Duensing N."/>
            <person name="Frei Dit Frey N."/>
            <person name="Gianinazzi-Pearson V."/>
            <person name="Gilbert L.B."/>
            <person name="Handa Y."/>
            <person name="Herr J.R."/>
            <person name="Hijri M."/>
            <person name="Koul R."/>
            <person name="Kawaguchi M."/>
            <person name="Krajinski F."/>
            <person name="Lammers P.J."/>
            <person name="Masclaux F.G."/>
            <person name="Murat C."/>
            <person name="Morin E."/>
            <person name="Ndikumana S."/>
            <person name="Pagni M."/>
            <person name="Petitpierre D."/>
            <person name="Requena N."/>
            <person name="Rosikiewicz P."/>
            <person name="Riley R."/>
            <person name="Saito K."/>
            <person name="San Clemente H."/>
            <person name="Shapiro H."/>
            <person name="van Tuinen D."/>
            <person name="Becard G."/>
            <person name="Bonfante P."/>
            <person name="Paszkowski U."/>
            <person name="Shachar-Hill Y.Y."/>
            <person name="Tuskan G.A."/>
            <person name="Young P.W."/>
            <person name="Sanders I.R."/>
            <person name="Henrissat B."/>
            <person name="Rensing S.A."/>
            <person name="Grigoriev I.V."/>
            <person name="Corradi N."/>
            <person name="Roux C."/>
            <person name="Martin F."/>
        </authorList>
    </citation>
    <scope>NUCLEOTIDE SEQUENCE [LARGE SCALE GENOMIC DNA]</scope>
    <source>
        <strain evidence="2 3">DAOM 197198</strain>
    </source>
</reference>
<dbReference type="EMBL" id="AUPC02000128">
    <property type="protein sequence ID" value="POG69930.1"/>
    <property type="molecule type" value="Genomic_DNA"/>
</dbReference>
<feature type="compositionally biased region" description="Basic and acidic residues" evidence="1">
    <location>
        <begin position="40"/>
        <end position="51"/>
    </location>
</feature>
<dbReference type="Proteomes" id="UP000018888">
    <property type="component" value="Unassembled WGS sequence"/>
</dbReference>
<feature type="region of interest" description="Disordered" evidence="1">
    <location>
        <begin position="1"/>
        <end position="51"/>
    </location>
</feature>
<protein>
    <submittedName>
        <fullName evidence="2">Uncharacterized protein</fullName>
    </submittedName>
</protein>
<gene>
    <name evidence="2" type="ORF">GLOIN_2v1776494</name>
</gene>
<evidence type="ECO:0000256" key="1">
    <source>
        <dbReference type="SAM" id="MobiDB-lite"/>
    </source>
</evidence>
<accession>A0A2P4PX34</accession>
<sequence length="51" mass="5878">MKWTPKNKRNTPWRLLKTKGTPPGTPLVTLGGEKNAPGDSWRRKEHPLDER</sequence>
<name>A0A2P4PX34_RHIID</name>
<reference evidence="2 3" key="2">
    <citation type="journal article" date="2018" name="New Phytol.">
        <title>High intraspecific genome diversity in the model arbuscular mycorrhizal symbiont Rhizophagus irregularis.</title>
        <authorList>
            <person name="Chen E.C.H."/>
            <person name="Morin E."/>
            <person name="Beaudet D."/>
            <person name="Noel J."/>
            <person name="Yildirir G."/>
            <person name="Ndikumana S."/>
            <person name="Charron P."/>
            <person name="St-Onge C."/>
            <person name="Giorgi J."/>
            <person name="Kruger M."/>
            <person name="Marton T."/>
            <person name="Ropars J."/>
            <person name="Grigoriev I.V."/>
            <person name="Hainaut M."/>
            <person name="Henrissat B."/>
            <person name="Roux C."/>
            <person name="Martin F."/>
            <person name="Corradi N."/>
        </authorList>
    </citation>
    <scope>NUCLEOTIDE SEQUENCE [LARGE SCALE GENOMIC DNA]</scope>
    <source>
        <strain evidence="2 3">DAOM 197198</strain>
    </source>
</reference>
<evidence type="ECO:0000313" key="2">
    <source>
        <dbReference type="EMBL" id="POG69930.1"/>
    </source>
</evidence>
<evidence type="ECO:0000313" key="3">
    <source>
        <dbReference type="Proteomes" id="UP000018888"/>
    </source>
</evidence>
<keyword evidence="3" id="KW-1185">Reference proteome</keyword>
<dbReference type="AlphaFoldDB" id="A0A2P4PX34"/>